<reference evidence="2" key="1">
    <citation type="submission" date="2014-05" db="EMBL/GenBank/DDBJ databases">
        <authorList>
            <person name="Chronopoulou M."/>
        </authorList>
    </citation>
    <scope>NUCLEOTIDE SEQUENCE</scope>
    <source>
        <tissue evidence="2">Whole organism</tissue>
    </source>
</reference>
<sequence>MTLEPERTNSIRALRVVGDIHNHRLRHQQVRSVRKEEGLCQKGHTGLVGVKENNPDQSLESLRVHAINLGISHQTVQRAIKKVGGKGLARVERPLSTPAMKAGLSSIARLFSMSILSSIKTLIIMKNTFFISFINPTFNLMILVRVKNDSER</sequence>
<keyword evidence="1" id="KW-1133">Transmembrane helix</keyword>
<dbReference type="AlphaFoldDB" id="A0A0K2TVR4"/>
<feature type="transmembrane region" description="Helical" evidence="1">
    <location>
        <begin position="129"/>
        <end position="146"/>
    </location>
</feature>
<accession>A0A0K2TVR4</accession>
<evidence type="ECO:0000256" key="1">
    <source>
        <dbReference type="SAM" id="Phobius"/>
    </source>
</evidence>
<keyword evidence="1" id="KW-0812">Transmembrane</keyword>
<keyword evidence="1" id="KW-0472">Membrane</keyword>
<dbReference type="EMBL" id="HACA01012544">
    <property type="protein sequence ID" value="CDW29905.1"/>
    <property type="molecule type" value="Transcribed_RNA"/>
</dbReference>
<name>A0A0K2TVR4_LEPSM</name>
<proteinExistence type="predicted"/>
<organism evidence="2">
    <name type="scientific">Lepeophtheirus salmonis</name>
    <name type="common">Salmon louse</name>
    <name type="synonym">Caligus salmonis</name>
    <dbReference type="NCBI Taxonomy" id="72036"/>
    <lineage>
        <taxon>Eukaryota</taxon>
        <taxon>Metazoa</taxon>
        <taxon>Ecdysozoa</taxon>
        <taxon>Arthropoda</taxon>
        <taxon>Crustacea</taxon>
        <taxon>Multicrustacea</taxon>
        <taxon>Hexanauplia</taxon>
        <taxon>Copepoda</taxon>
        <taxon>Siphonostomatoida</taxon>
        <taxon>Caligidae</taxon>
        <taxon>Lepeophtheirus</taxon>
    </lineage>
</organism>
<evidence type="ECO:0000313" key="2">
    <source>
        <dbReference type="EMBL" id="CDW29905.1"/>
    </source>
</evidence>
<protein>
    <submittedName>
        <fullName evidence="2">Uncharacterized protein</fullName>
    </submittedName>
</protein>